<evidence type="ECO:0000313" key="2">
    <source>
        <dbReference type="EMBL" id="GIQ89526.1"/>
    </source>
</evidence>
<gene>
    <name evidence="2" type="ORF">KIPB_012019</name>
</gene>
<reference evidence="2 3" key="1">
    <citation type="journal article" date="2018" name="PLoS ONE">
        <title>The draft genome of Kipferlia bialata reveals reductive genome evolution in fornicate parasites.</title>
        <authorList>
            <person name="Tanifuji G."/>
            <person name="Takabayashi S."/>
            <person name="Kume K."/>
            <person name="Takagi M."/>
            <person name="Nakayama T."/>
            <person name="Kamikawa R."/>
            <person name="Inagaki Y."/>
            <person name="Hashimoto T."/>
        </authorList>
    </citation>
    <scope>NUCLEOTIDE SEQUENCE [LARGE SCALE GENOMIC DNA]</scope>
    <source>
        <strain evidence="2">NY0173</strain>
    </source>
</reference>
<name>A0A9K3D7D4_9EUKA</name>
<protein>
    <submittedName>
        <fullName evidence="2">Uncharacterized protein</fullName>
    </submittedName>
</protein>
<feature type="compositionally biased region" description="Basic and acidic residues" evidence="1">
    <location>
        <begin position="53"/>
        <end position="73"/>
    </location>
</feature>
<dbReference type="AlphaFoldDB" id="A0A9K3D7D4"/>
<dbReference type="Proteomes" id="UP000265618">
    <property type="component" value="Unassembled WGS sequence"/>
</dbReference>
<dbReference type="EMBL" id="BDIP01005138">
    <property type="protein sequence ID" value="GIQ89526.1"/>
    <property type="molecule type" value="Genomic_DNA"/>
</dbReference>
<accession>A0A9K3D7D4</accession>
<feature type="region of interest" description="Disordered" evidence="1">
    <location>
        <begin position="1"/>
        <end position="92"/>
    </location>
</feature>
<proteinExistence type="predicted"/>
<sequence>MSENDTLPSGSVPVPIKKPGEETKRERGREREGDSGMVGRLPEIEAQLPAIVPERERESEMEIEEKKERERERKRARRRALAAPSLTKTVCV</sequence>
<evidence type="ECO:0000313" key="3">
    <source>
        <dbReference type="Proteomes" id="UP000265618"/>
    </source>
</evidence>
<keyword evidence="3" id="KW-1185">Reference proteome</keyword>
<organism evidence="2 3">
    <name type="scientific">Kipferlia bialata</name>
    <dbReference type="NCBI Taxonomy" id="797122"/>
    <lineage>
        <taxon>Eukaryota</taxon>
        <taxon>Metamonada</taxon>
        <taxon>Carpediemonas-like organisms</taxon>
        <taxon>Kipferlia</taxon>
    </lineage>
</organism>
<feature type="compositionally biased region" description="Basic and acidic residues" evidence="1">
    <location>
        <begin position="18"/>
        <end position="34"/>
    </location>
</feature>
<comment type="caution">
    <text evidence="2">The sequence shown here is derived from an EMBL/GenBank/DDBJ whole genome shotgun (WGS) entry which is preliminary data.</text>
</comment>
<evidence type="ECO:0000256" key="1">
    <source>
        <dbReference type="SAM" id="MobiDB-lite"/>
    </source>
</evidence>